<dbReference type="GO" id="GO:0005576">
    <property type="term" value="C:extracellular region"/>
    <property type="evidence" value="ECO:0007669"/>
    <property type="project" value="UniProtKB-UniRule"/>
</dbReference>
<dbReference type="PROSITE" id="PS52053">
    <property type="entry name" value="NEL"/>
    <property type="match status" value="1"/>
</dbReference>
<keyword evidence="1" id="KW-0833">Ubl conjugation pathway</keyword>
<organism evidence="4">
    <name type="scientific">Ralstonia solanacearum</name>
    <name type="common">Pseudomonas solanacearum</name>
    <dbReference type="NCBI Taxonomy" id="305"/>
    <lineage>
        <taxon>Bacteria</taxon>
        <taxon>Pseudomonadati</taxon>
        <taxon>Pseudomonadota</taxon>
        <taxon>Betaproteobacteria</taxon>
        <taxon>Burkholderiales</taxon>
        <taxon>Burkholderiaceae</taxon>
        <taxon>Ralstonia</taxon>
        <taxon>Ralstonia solanacearum species complex</taxon>
    </lineage>
</organism>
<keyword evidence="1" id="KW-0832">Ubl conjugation</keyword>
<dbReference type="InterPro" id="IPR029487">
    <property type="entry name" value="NEL_dom"/>
</dbReference>
<feature type="domain" description="NEL" evidence="3">
    <location>
        <begin position="235"/>
        <end position="518"/>
    </location>
</feature>
<keyword evidence="1" id="KW-1035">Host cytoplasm</keyword>
<evidence type="ECO:0000256" key="1">
    <source>
        <dbReference type="PROSITE-ProRule" id="PRU01398"/>
    </source>
</evidence>
<dbReference type="GO" id="GO:0004842">
    <property type="term" value="F:ubiquitin-protein transferase activity"/>
    <property type="evidence" value="ECO:0007669"/>
    <property type="project" value="UniProtKB-UniRule"/>
</dbReference>
<feature type="region of interest" description="Disordered" evidence="2">
    <location>
        <begin position="1"/>
        <end position="74"/>
    </location>
</feature>
<dbReference type="AlphaFoldDB" id="A0A0S4U910"/>
<dbReference type="Pfam" id="PF14496">
    <property type="entry name" value="NEL"/>
    <property type="match status" value="1"/>
</dbReference>
<evidence type="ECO:0000313" key="4">
    <source>
        <dbReference type="EMBL" id="CUV18597.1"/>
    </source>
</evidence>
<keyword evidence="1" id="KW-0964">Secreted</keyword>
<comment type="PTM">
    <text evidence="1">Ubiquitinated in the presence of host E1 ubiquitin-activating enzyme, E2 ubiquitin-conjugating enzyme and ubiquitin.</text>
</comment>
<keyword evidence="1" id="KW-0808">Transferase</keyword>
<dbReference type="EMBL" id="LN899821">
    <property type="protein sequence ID" value="CUV18597.1"/>
    <property type="molecule type" value="Genomic_DNA"/>
</dbReference>
<feature type="compositionally biased region" description="Low complexity" evidence="2">
    <location>
        <begin position="26"/>
        <end position="53"/>
    </location>
</feature>
<evidence type="ECO:0000259" key="3">
    <source>
        <dbReference type="PROSITE" id="PS52053"/>
    </source>
</evidence>
<protein>
    <submittedName>
        <fullName evidence="4">Putative type III effector protein</fullName>
    </submittedName>
</protein>
<feature type="compositionally biased region" description="Pro residues" evidence="2">
    <location>
        <begin position="54"/>
        <end position="64"/>
    </location>
</feature>
<evidence type="ECO:0000256" key="2">
    <source>
        <dbReference type="SAM" id="MobiDB-lite"/>
    </source>
</evidence>
<gene>
    <name evidence="4" type="ORF">PSS4_v1_690012</name>
</gene>
<comment type="similarity">
    <text evidence="1">Belongs to the LRR-containing bacterial E3 ligase family.</text>
</comment>
<dbReference type="GO" id="GO:0016567">
    <property type="term" value="P:protein ubiquitination"/>
    <property type="evidence" value="ECO:0007669"/>
    <property type="project" value="InterPro"/>
</dbReference>
<feature type="active site" description="Glycyl thioester intermediate" evidence="1">
    <location>
        <position position="322"/>
    </location>
</feature>
<sequence length="605" mass="64701">MPPPIRNARTTPPSFDPSAAGDDLRATPPRVAAATPTHRTAPSQLAGLPSRPRLQPPQPDPTPTPLAQRGNTHTGSATGRLIALALANPAANRTPGRLAGGLHLPSIDNGNPVLASLNVASGELAEIGAAALLATRLRLPSIALDGPRARGPAATLLAGLEHRTRALSLAQEPGGLGPGHPPLAVLPDIVAAALANSNSLRDLLDRHPASVLANRLRGVGPAQPAADPSLGHAQRAAQILEGWAQQCQLPPKTVDAWRPVLNQEESRPFVSLLARLNGCASFRPAHRAESLKELGGILQLAAHNDAYRTRCFDICGGADANCHDNVDVIFGNLRLAARDPSYHGNAQLHEVLSYHNRCMPWTLIDDFVSHRFGRGDQLERALALRVRLSDILPITTPAMLHHDIARIDNAHEREARAYISAHLGTQENLLRNLSRSPAWRQFLEQQRPVEFAANTLLWESALQDVMAKPAGDGAVADAPRAASTTAPGSRTEALAQARAMPGIGTGQAFQHRQENATAMLAETMTRKLVMESAPPPDETGAHAALLTDPDWLAYLQKEHPEDRAFSPADMHAAERHDLLMRLTRQEIAEARGMVQPHAGAPTDHG</sequence>
<name>A0A0S4U910_RALSL</name>
<dbReference type="Gene3D" id="1.20.58.360">
    <property type="entry name" value="Shigella T3SS effector IpaH defines"/>
    <property type="match status" value="1"/>
</dbReference>
<reference evidence="4" key="1">
    <citation type="submission" date="2015-10" db="EMBL/GenBank/DDBJ databases">
        <authorList>
            <person name="Gilbert D.G."/>
        </authorList>
    </citation>
    <scope>NUCLEOTIDE SEQUENCE</scope>
    <source>
        <strain evidence="4">Phyl III-seqv23</strain>
    </source>
</reference>
<accession>A0A0S4U910</accession>
<proteinExistence type="inferred from homology"/>